<feature type="compositionally biased region" description="Gly residues" evidence="2">
    <location>
        <begin position="50"/>
        <end position="74"/>
    </location>
</feature>
<proteinExistence type="predicted"/>
<protein>
    <recommendedName>
        <fullName evidence="3">CCHC-type domain-containing protein</fullName>
    </recommendedName>
</protein>
<evidence type="ECO:0000256" key="1">
    <source>
        <dbReference type="PROSITE-ProRule" id="PRU00047"/>
    </source>
</evidence>
<dbReference type="Gene3D" id="4.10.60.10">
    <property type="entry name" value="Zinc finger, CCHC-type"/>
    <property type="match status" value="2"/>
</dbReference>
<keyword evidence="1" id="KW-0479">Metal-binding</keyword>
<dbReference type="Proteomes" id="UP000800093">
    <property type="component" value="Unassembled WGS sequence"/>
</dbReference>
<reference evidence="5" key="1">
    <citation type="journal article" date="2020" name="Stud. Mycol.">
        <title>101 Dothideomycetes genomes: A test case for predicting lifestyles and emergence of pathogens.</title>
        <authorList>
            <person name="Haridas S."/>
            <person name="Albert R."/>
            <person name="Binder M."/>
            <person name="Bloem J."/>
            <person name="LaButti K."/>
            <person name="Salamov A."/>
            <person name="Andreopoulos B."/>
            <person name="Baker S."/>
            <person name="Barry K."/>
            <person name="Bills G."/>
            <person name="Bluhm B."/>
            <person name="Cannon C."/>
            <person name="Castanera R."/>
            <person name="Culley D."/>
            <person name="Daum C."/>
            <person name="Ezra D."/>
            <person name="Gonzalez J."/>
            <person name="Henrissat B."/>
            <person name="Kuo A."/>
            <person name="Liang C."/>
            <person name="Lipzen A."/>
            <person name="Lutzoni F."/>
            <person name="Magnuson J."/>
            <person name="Mondo S."/>
            <person name="Nolan M."/>
            <person name="Ohm R."/>
            <person name="Pangilinan J."/>
            <person name="Park H.-J."/>
            <person name="Ramirez L."/>
            <person name="Alfaro M."/>
            <person name="Sun H."/>
            <person name="Tritt A."/>
            <person name="Yoshinaga Y."/>
            <person name="Zwiers L.-H."/>
            <person name="Turgeon B."/>
            <person name="Goodwin S."/>
            <person name="Spatafora J."/>
            <person name="Crous P."/>
            <person name="Grigoriev I."/>
        </authorList>
    </citation>
    <scope>NUCLEOTIDE SEQUENCE [LARGE SCALE GENOMIC DNA]</scope>
    <source>
        <strain evidence="5">CBS 304.66</strain>
    </source>
</reference>
<feature type="region of interest" description="Disordered" evidence="2">
    <location>
        <begin position="1"/>
        <end position="75"/>
    </location>
</feature>
<evidence type="ECO:0000313" key="5">
    <source>
        <dbReference type="Proteomes" id="UP000800093"/>
    </source>
</evidence>
<gene>
    <name evidence="4" type="ORF">CC78DRAFT_25192</name>
</gene>
<evidence type="ECO:0000313" key="4">
    <source>
        <dbReference type="EMBL" id="KAF2260468.1"/>
    </source>
</evidence>
<dbReference type="InterPro" id="IPR036875">
    <property type="entry name" value="Znf_CCHC_sf"/>
</dbReference>
<comment type="caution">
    <text evidence="4">The sequence shown here is derived from an EMBL/GenBank/DDBJ whole genome shotgun (WGS) entry which is preliminary data.</text>
</comment>
<keyword evidence="1" id="KW-0862">Zinc</keyword>
<sequence>MSWNNSDGRAWPGDATGGWKPDEGAWKPEDSRGDTWGSGGDTTGNDNWGVGVGGGANDGVFGGEVGGGDGSGDGGGDRTCRICKQEGHFARECPDKPASGSLTGVCFNCREVGHNKADCPNPVVEHTMACRLCQQEGHRAVECTSRRKIDWTGVPELSVQDAWSAIVDSAKDSDIDRFRIALRSYARAMQDDFNLSEIEEALRADGLPIYLIAKQQNVAPNMVIVDLVGNPDREFVLTIQLSAKPRRRMLAAGWPESPDQNLERLASAGFVQDRGIPICSNCGGKSTTYCYHSLSQLLIYFRAWTHQEALQAGTCRERAEDSSRPMCVLPRRRSSRPRLPEGAYRPLHLQELQKARTQREGLS</sequence>
<feature type="region of interest" description="Disordered" evidence="2">
    <location>
        <begin position="326"/>
        <end position="345"/>
    </location>
</feature>
<dbReference type="Pfam" id="PF00098">
    <property type="entry name" value="zf-CCHC"/>
    <property type="match status" value="3"/>
</dbReference>
<dbReference type="InterPro" id="IPR051714">
    <property type="entry name" value="Znf_CCHC_NABP"/>
</dbReference>
<dbReference type="EMBL" id="ML986680">
    <property type="protein sequence ID" value="KAF2260468.1"/>
    <property type="molecule type" value="Genomic_DNA"/>
</dbReference>
<keyword evidence="1" id="KW-0863">Zinc-finger</keyword>
<dbReference type="OrthoDB" id="8026949at2759"/>
<feature type="domain" description="CCHC-type" evidence="3">
    <location>
        <begin position="106"/>
        <end position="121"/>
    </location>
</feature>
<feature type="compositionally biased region" description="Basic and acidic residues" evidence="2">
    <location>
        <begin position="20"/>
        <end position="33"/>
    </location>
</feature>
<keyword evidence="5" id="KW-1185">Reference proteome</keyword>
<accession>A0A9P4K1K3</accession>
<evidence type="ECO:0000256" key="2">
    <source>
        <dbReference type="SAM" id="MobiDB-lite"/>
    </source>
</evidence>
<dbReference type="GO" id="GO:0003676">
    <property type="term" value="F:nucleic acid binding"/>
    <property type="evidence" value="ECO:0007669"/>
    <property type="project" value="InterPro"/>
</dbReference>
<dbReference type="PANTHER" id="PTHR23002">
    <property type="entry name" value="ZINC FINGER CCHC DOMAIN CONTAINING PROTEIN"/>
    <property type="match status" value="1"/>
</dbReference>
<dbReference type="GO" id="GO:0008270">
    <property type="term" value="F:zinc ion binding"/>
    <property type="evidence" value="ECO:0007669"/>
    <property type="project" value="UniProtKB-KW"/>
</dbReference>
<dbReference type="SMART" id="SM00343">
    <property type="entry name" value="ZnF_C2HC"/>
    <property type="match status" value="3"/>
</dbReference>
<dbReference type="AlphaFoldDB" id="A0A9P4K1K3"/>
<dbReference type="SUPFAM" id="SSF57756">
    <property type="entry name" value="Retrovirus zinc finger-like domains"/>
    <property type="match status" value="1"/>
</dbReference>
<evidence type="ECO:0000259" key="3">
    <source>
        <dbReference type="PROSITE" id="PS50158"/>
    </source>
</evidence>
<dbReference type="PROSITE" id="PS50158">
    <property type="entry name" value="ZF_CCHC"/>
    <property type="match status" value="2"/>
</dbReference>
<organism evidence="4 5">
    <name type="scientific">Lojkania enalia</name>
    <dbReference type="NCBI Taxonomy" id="147567"/>
    <lineage>
        <taxon>Eukaryota</taxon>
        <taxon>Fungi</taxon>
        <taxon>Dikarya</taxon>
        <taxon>Ascomycota</taxon>
        <taxon>Pezizomycotina</taxon>
        <taxon>Dothideomycetes</taxon>
        <taxon>Pleosporomycetidae</taxon>
        <taxon>Pleosporales</taxon>
        <taxon>Pleosporales incertae sedis</taxon>
        <taxon>Lojkania</taxon>
    </lineage>
</organism>
<dbReference type="InterPro" id="IPR001878">
    <property type="entry name" value="Znf_CCHC"/>
</dbReference>
<name>A0A9P4K1K3_9PLEO</name>
<feature type="domain" description="CCHC-type" evidence="3">
    <location>
        <begin position="80"/>
        <end position="95"/>
    </location>
</feature>